<comment type="caution">
    <text evidence="4">The sequence shown here is derived from an EMBL/GenBank/DDBJ whole genome shotgun (WGS) entry which is preliminary data.</text>
</comment>
<dbReference type="InterPro" id="IPR006439">
    <property type="entry name" value="HAD-SF_hydro_IA"/>
</dbReference>
<dbReference type="InterPro" id="IPR051400">
    <property type="entry name" value="HAD-like_hydrolase"/>
</dbReference>
<evidence type="ECO:0000256" key="3">
    <source>
        <dbReference type="ARBA" id="ARBA00022842"/>
    </source>
</evidence>
<gene>
    <name evidence="4" type="ORF">HDF17_002596</name>
</gene>
<evidence type="ECO:0000256" key="2">
    <source>
        <dbReference type="ARBA" id="ARBA00022801"/>
    </source>
</evidence>
<sequence length="243" mass="27016">MSFVTSQPHSTRHSAGQTLLIDADDTLWENSIYFERAISAFISYLDHRVHTPEEVRGHLNATERATIAAHGYGLASFRRSLTLCFEQLTDVPLTEEKQRRIHSFAQSIAEQEIELLPGVAETLADLSTRHRVLLVTKGNPEEQQDKLQRSGLAPFFSEVEVLPEKHDDAYRSLAAKHACDAATTWMIGNSPKSDINPALAAGLHAIFIPHDFTWVLEHESVNAPSVGQTLLELPSFGALAQHF</sequence>
<organism evidence="4 5">
    <name type="scientific">Granulicella arctica</name>
    <dbReference type="NCBI Taxonomy" id="940613"/>
    <lineage>
        <taxon>Bacteria</taxon>
        <taxon>Pseudomonadati</taxon>
        <taxon>Acidobacteriota</taxon>
        <taxon>Terriglobia</taxon>
        <taxon>Terriglobales</taxon>
        <taxon>Acidobacteriaceae</taxon>
        <taxon>Granulicella</taxon>
    </lineage>
</organism>
<dbReference type="SFLD" id="SFLDG01129">
    <property type="entry name" value="C1.5:_HAD__Beta-PGM__Phosphata"/>
    <property type="match status" value="1"/>
</dbReference>
<comment type="cofactor">
    <cofactor evidence="1">
        <name>Mg(2+)</name>
        <dbReference type="ChEBI" id="CHEBI:18420"/>
    </cofactor>
</comment>
<dbReference type="Gene3D" id="3.40.50.1000">
    <property type="entry name" value="HAD superfamily/HAD-like"/>
    <property type="match status" value="1"/>
</dbReference>
<name>A0A7Y9TGT3_9BACT</name>
<evidence type="ECO:0000313" key="5">
    <source>
        <dbReference type="Proteomes" id="UP000589520"/>
    </source>
</evidence>
<dbReference type="PANTHER" id="PTHR46470">
    <property type="entry name" value="N-ACYLNEURAMINATE-9-PHOSPHATASE"/>
    <property type="match status" value="1"/>
</dbReference>
<dbReference type="RefSeq" id="WP_179491553.1">
    <property type="nucleotide sequence ID" value="NZ_JACCCW010000002.1"/>
</dbReference>
<dbReference type="EMBL" id="JACCCW010000002">
    <property type="protein sequence ID" value="NYF80276.1"/>
    <property type="molecule type" value="Genomic_DNA"/>
</dbReference>
<dbReference type="InterPro" id="IPR023214">
    <property type="entry name" value="HAD_sf"/>
</dbReference>
<dbReference type="AlphaFoldDB" id="A0A7Y9TGT3"/>
<dbReference type="Pfam" id="PF00702">
    <property type="entry name" value="Hydrolase"/>
    <property type="match status" value="1"/>
</dbReference>
<dbReference type="Gene3D" id="1.10.150.240">
    <property type="entry name" value="Putative phosphatase, domain 2"/>
    <property type="match status" value="1"/>
</dbReference>
<evidence type="ECO:0000256" key="1">
    <source>
        <dbReference type="ARBA" id="ARBA00001946"/>
    </source>
</evidence>
<accession>A0A7Y9TGT3</accession>
<dbReference type="InterPro" id="IPR023198">
    <property type="entry name" value="PGP-like_dom2"/>
</dbReference>
<keyword evidence="5" id="KW-1185">Reference proteome</keyword>
<dbReference type="InterPro" id="IPR036412">
    <property type="entry name" value="HAD-like_sf"/>
</dbReference>
<reference evidence="4 5" key="1">
    <citation type="submission" date="2020-07" db="EMBL/GenBank/DDBJ databases">
        <title>Genomic Encyclopedia of Type Strains, Phase IV (KMG-V): Genome sequencing to study the core and pangenomes of soil and plant-associated prokaryotes.</title>
        <authorList>
            <person name="Whitman W."/>
        </authorList>
    </citation>
    <scope>NUCLEOTIDE SEQUENCE [LARGE SCALE GENOMIC DNA]</scope>
    <source>
        <strain evidence="4 5">X4EP2</strain>
    </source>
</reference>
<dbReference type="Proteomes" id="UP000589520">
    <property type="component" value="Unassembled WGS sequence"/>
</dbReference>
<keyword evidence="3" id="KW-0460">Magnesium</keyword>
<keyword evidence="2 4" id="KW-0378">Hydrolase</keyword>
<evidence type="ECO:0000313" key="4">
    <source>
        <dbReference type="EMBL" id="NYF80276.1"/>
    </source>
</evidence>
<dbReference type="NCBIfam" id="TIGR01549">
    <property type="entry name" value="HAD-SF-IA-v1"/>
    <property type="match status" value="1"/>
</dbReference>
<dbReference type="GO" id="GO:0016787">
    <property type="term" value="F:hydrolase activity"/>
    <property type="evidence" value="ECO:0007669"/>
    <property type="project" value="UniProtKB-KW"/>
</dbReference>
<protein>
    <submittedName>
        <fullName evidence="4">Putative hydrolase of the HAD superfamily</fullName>
    </submittedName>
</protein>
<proteinExistence type="predicted"/>
<dbReference type="SUPFAM" id="SSF56784">
    <property type="entry name" value="HAD-like"/>
    <property type="match status" value="1"/>
</dbReference>
<dbReference type="SFLD" id="SFLDS00003">
    <property type="entry name" value="Haloacid_Dehalogenase"/>
    <property type="match status" value="1"/>
</dbReference>
<dbReference type="GO" id="GO:0044281">
    <property type="term" value="P:small molecule metabolic process"/>
    <property type="evidence" value="ECO:0007669"/>
    <property type="project" value="UniProtKB-ARBA"/>
</dbReference>